<dbReference type="PANTHER" id="PTHR30290">
    <property type="entry name" value="PERIPLASMIC BINDING COMPONENT OF ABC TRANSPORTER"/>
    <property type="match status" value="1"/>
</dbReference>
<evidence type="ECO:0000256" key="1">
    <source>
        <dbReference type="SAM" id="SignalP"/>
    </source>
</evidence>
<reference evidence="3" key="1">
    <citation type="submission" date="2020-11" db="EMBL/GenBank/DDBJ databases">
        <title>Whole-genome analyses of Nonomuraea sp. K274.</title>
        <authorList>
            <person name="Veyisoglu A."/>
        </authorList>
    </citation>
    <scope>NUCLEOTIDE SEQUENCE</scope>
    <source>
        <strain evidence="3">K274</strain>
    </source>
</reference>
<comment type="caution">
    <text evidence="3">The sequence shown here is derived from an EMBL/GenBank/DDBJ whole genome shotgun (WGS) entry which is preliminary data.</text>
</comment>
<gene>
    <name evidence="3" type="ORF">ITP53_40330</name>
</gene>
<dbReference type="InterPro" id="IPR039424">
    <property type="entry name" value="SBP_5"/>
</dbReference>
<dbReference type="SUPFAM" id="SSF53850">
    <property type="entry name" value="Periplasmic binding protein-like II"/>
    <property type="match status" value="1"/>
</dbReference>
<dbReference type="Gene3D" id="3.40.190.10">
    <property type="entry name" value="Periplasmic binding protein-like II"/>
    <property type="match status" value="1"/>
</dbReference>
<feature type="signal peptide" evidence="1">
    <location>
        <begin position="1"/>
        <end position="27"/>
    </location>
</feature>
<evidence type="ECO:0000313" key="4">
    <source>
        <dbReference type="Proteomes" id="UP000605361"/>
    </source>
</evidence>
<feature type="domain" description="Solute-binding protein family 5" evidence="2">
    <location>
        <begin position="90"/>
        <end position="428"/>
    </location>
</feature>
<dbReference type="CDD" id="cd00995">
    <property type="entry name" value="PBP2_NikA_DppA_OppA_like"/>
    <property type="match status" value="1"/>
</dbReference>
<evidence type="ECO:0000313" key="3">
    <source>
        <dbReference type="EMBL" id="MBF8191827.1"/>
    </source>
</evidence>
<proteinExistence type="predicted"/>
<dbReference type="Gene3D" id="3.90.76.10">
    <property type="entry name" value="Dipeptide-binding Protein, Domain 1"/>
    <property type="match status" value="1"/>
</dbReference>
<dbReference type="Pfam" id="PF00496">
    <property type="entry name" value="SBP_bac_5"/>
    <property type="match status" value="1"/>
</dbReference>
<dbReference type="EMBL" id="JADOGI010000179">
    <property type="protein sequence ID" value="MBF8191827.1"/>
    <property type="molecule type" value="Genomic_DNA"/>
</dbReference>
<dbReference type="GO" id="GO:0042597">
    <property type="term" value="C:periplasmic space"/>
    <property type="evidence" value="ECO:0007669"/>
    <property type="project" value="UniProtKB-ARBA"/>
</dbReference>
<feature type="chain" id="PRO_5037851519" evidence="1">
    <location>
        <begin position="28"/>
        <end position="507"/>
    </location>
</feature>
<keyword evidence="1" id="KW-0732">Signal</keyword>
<evidence type="ECO:0000259" key="2">
    <source>
        <dbReference type="Pfam" id="PF00496"/>
    </source>
</evidence>
<dbReference type="Gene3D" id="3.10.105.10">
    <property type="entry name" value="Dipeptide-binding Protein, Domain 3"/>
    <property type="match status" value="1"/>
</dbReference>
<dbReference type="RefSeq" id="WP_195900736.1">
    <property type="nucleotide sequence ID" value="NZ_JADOGI010000179.1"/>
</dbReference>
<dbReference type="InterPro" id="IPR000914">
    <property type="entry name" value="SBP_5_dom"/>
</dbReference>
<sequence>MRAPNRPAVLALALLVLAALAMSGCSASSSRTGVLRVVAQSEPVTLNPVYSATSDVKSWGPMFDSLVGTDRASTEPDQNGLLYGWTRVTPTAWRFKVREGVTFHNGEVFDAAAAAFSIQQIITDPKAPLAGNFSAVAGAKPVGADLEVTTKEPFPALPSMLAITMAVPPKAYQKEGGDAFGAHPIGTGPFVFSDYIRGATLETVANPHYWRGAPKLKGVTLSWSTDAQTRASFVQTGQADIALDLTPQTLRTVRADRNLTVVEKPIDARYFVYFNQKAPPFDNPDLRRAAALAIDKAGLVQGLFRQGGASVYDHFVGDLFLEKKPPAYPDAISHDLAEAKSLLASVPGPHRITFSYATGRSPNDDQIGAAIVGMLQAAGFTVTNEPMDFATFSERRNSNTMQATGLQIIVAFRDPDEEFRPWVGKTAITKNCVSAPYDELSAKALAEPERGPREEIYSQMEDLLINKDVCYVPILRYDGIWAMGKNVRGFVPPRFASPDYYEISVGS</sequence>
<accession>A0A931F3P4</accession>
<name>A0A931F3P4_9ACTN</name>
<dbReference type="PIRSF" id="PIRSF002741">
    <property type="entry name" value="MppA"/>
    <property type="match status" value="1"/>
</dbReference>
<dbReference type="PROSITE" id="PS51257">
    <property type="entry name" value="PROKAR_LIPOPROTEIN"/>
    <property type="match status" value="1"/>
</dbReference>
<keyword evidence="4" id="KW-1185">Reference proteome</keyword>
<organism evidence="3 4">
    <name type="scientific">Nonomuraea cypriaca</name>
    <dbReference type="NCBI Taxonomy" id="1187855"/>
    <lineage>
        <taxon>Bacteria</taxon>
        <taxon>Bacillati</taxon>
        <taxon>Actinomycetota</taxon>
        <taxon>Actinomycetes</taxon>
        <taxon>Streptosporangiales</taxon>
        <taxon>Streptosporangiaceae</taxon>
        <taxon>Nonomuraea</taxon>
    </lineage>
</organism>
<dbReference type="GO" id="GO:0043190">
    <property type="term" value="C:ATP-binding cassette (ABC) transporter complex"/>
    <property type="evidence" value="ECO:0007669"/>
    <property type="project" value="InterPro"/>
</dbReference>
<dbReference type="GO" id="GO:1904680">
    <property type="term" value="F:peptide transmembrane transporter activity"/>
    <property type="evidence" value="ECO:0007669"/>
    <property type="project" value="TreeGrafter"/>
</dbReference>
<dbReference type="InterPro" id="IPR030678">
    <property type="entry name" value="Peptide/Ni-bd"/>
</dbReference>
<dbReference type="GO" id="GO:0015833">
    <property type="term" value="P:peptide transport"/>
    <property type="evidence" value="ECO:0007669"/>
    <property type="project" value="TreeGrafter"/>
</dbReference>
<dbReference type="AlphaFoldDB" id="A0A931F3P4"/>
<protein>
    <submittedName>
        <fullName evidence="3">ABC transporter substrate-binding protein</fullName>
    </submittedName>
</protein>
<dbReference type="Proteomes" id="UP000605361">
    <property type="component" value="Unassembled WGS sequence"/>
</dbReference>